<proteinExistence type="inferred from homology"/>
<dbReference type="PANTHER" id="PTHR21087">
    <property type="entry name" value="SHIKIMATE KINASE"/>
    <property type="match status" value="1"/>
</dbReference>
<keyword evidence="6 7" id="KW-0057">Aromatic amino acid biosynthesis</keyword>
<dbReference type="GO" id="GO:0004765">
    <property type="term" value="F:shikimate kinase activity"/>
    <property type="evidence" value="ECO:0007669"/>
    <property type="project" value="UniProtKB-UniRule"/>
</dbReference>
<comment type="pathway">
    <text evidence="7">Metabolic intermediate biosynthesis; chorismate biosynthesis; chorismate from D-erythrose 4-phosphate and phosphoenolpyruvate: step 5/7.</text>
</comment>
<dbReference type="HAMAP" id="MF_00109">
    <property type="entry name" value="Shikimate_kinase"/>
    <property type="match status" value="1"/>
</dbReference>
<comment type="caution">
    <text evidence="7">Lacks conserved residue(s) required for the propagation of feature annotation.</text>
</comment>
<evidence type="ECO:0000313" key="8">
    <source>
        <dbReference type="EMBL" id="RKN80294.1"/>
    </source>
</evidence>
<comment type="subcellular location">
    <subcellularLocation>
        <location evidence="7">Cytoplasm</location>
    </subcellularLocation>
</comment>
<feature type="binding site" evidence="7">
    <location>
        <position position="79"/>
    </location>
    <ligand>
        <name>substrate</name>
    </ligand>
</feature>
<evidence type="ECO:0000256" key="2">
    <source>
        <dbReference type="ARBA" id="ARBA00022679"/>
    </source>
</evidence>
<dbReference type="OrthoDB" id="9800332at2"/>
<organism evidence="8 9">
    <name type="scientific">Ulvibacterium marinum</name>
    <dbReference type="NCBI Taxonomy" id="2419782"/>
    <lineage>
        <taxon>Bacteria</taxon>
        <taxon>Pseudomonadati</taxon>
        <taxon>Bacteroidota</taxon>
        <taxon>Flavobacteriia</taxon>
        <taxon>Flavobacteriales</taxon>
        <taxon>Flavobacteriaceae</taxon>
        <taxon>Ulvibacterium</taxon>
    </lineage>
</organism>
<evidence type="ECO:0000256" key="6">
    <source>
        <dbReference type="ARBA" id="ARBA00023141"/>
    </source>
</evidence>
<comment type="function">
    <text evidence="7">Catalyzes the specific phosphorylation of the 3-hydroxyl group of shikimic acid using ATP as a cosubstrate.</text>
</comment>
<dbReference type="CDD" id="cd00464">
    <property type="entry name" value="SK"/>
    <property type="match status" value="1"/>
</dbReference>
<dbReference type="GO" id="GO:0009073">
    <property type="term" value="P:aromatic amino acid family biosynthetic process"/>
    <property type="evidence" value="ECO:0007669"/>
    <property type="project" value="UniProtKB-KW"/>
</dbReference>
<name>A0A3B0C6Y9_9FLAO</name>
<dbReference type="Gene3D" id="3.40.50.300">
    <property type="entry name" value="P-loop containing nucleotide triphosphate hydrolases"/>
    <property type="match status" value="1"/>
</dbReference>
<dbReference type="Pfam" id="PF01202">
    <property type="entry name" value="SKI"/>
    <property type="match status" value="1"/>
</dbReference>
<comment type="cofactor">
    <cofactor evidence="7">
        <name>Mg(2+)</name>
        <dbReference type="ChEBI" id="CHEBI:18420"/>
    </cofactor>
    <text evidence="7">Binds 1 Mg(2+) ion per subunit.</text>
</comment>
<dbReference type="PANTHER" id="PTHR21087:SF16">
    <property type="entry name" value="SHIKIMATE KINASE 1, CHLOROPLASTIC"/>
    <property type="match status" value="1"/>
</dbReference>
<evidence type="ECO:0000256" key="1">
    <source>
        <dbReference type="ARBA" id="ARBA00022605"/>
    </source>
</evidence>
<evidence type="ECO:0000256" key="7">
    <source>
        <dbReference type="HAMAP-Rule" id="MF_00109"/>
    </source>
</evidence>
<dbReference type="InterPro" id="IPR027417">
    <property type="entry name" value="P-loop_NTPase"/>
</dbReference>
<dbReference type="PRINTS" id="PR01100">
    <property type="entry name" value="SHIKIMTKNASE"/>
</dbReference>
<dbReference type="UniPathway" id="UPA00053">
    <property type="reaction ID" value="UER00088"/>
</dbReference>
<dbReference type="InterPro" id="IPR000623">
    <property type="entry name" value="Shikimate_kinase/TSH1"/>
</dbReference>
<comment type="caution">
    <text evidence="8">The sequence shown here is derived from an EMBL/GenBank/DDBJ whole genome shotgun (WGS) entry which is preliminary data.</text>
</comment>
<comment type="subunit">
    <text evidence="7">Monomer.</text>
</comment>
<sequence>MKIVLIGYMGSGKSTIGKILADELGLDFLDLDAYIEYSEGSTIPRLFEEKGEIHFRKKENEHLDRLLKEKHNFVLSTGGGTPCYGNNMEIIRKATKNVFYLKVSVGELVKRLSTQKSERPLIKNIPDSNLPEFIGKHLFERGFFYERAWHSILCDEKEAEEIDKEIRSFLI</sequence>
<keyword evidence="3 7" id="KW-0547">Nucleotide-binding</keyword>
<keyword evidence="4 7" id="KW-0418">Kinase</keyword>
<keyword evidence="1 7" id="KW-0028">Amino-acid biosynthesis</keyword>
<dbReference type="GO" id="GO:0000287">
    <property type="term" value="F:magnesium ion binding"/>
    <property type="evidence" value="ECO:0007669"/>
    <property type="project" value="UniProtKB-UniRule"/>
</dbReference>
<gene>
    <name evidence="7" type="primary">aroK</name>
    <name evidence="8" type="ORF">D7Z94_18900</name>
</gene>
<dbReference type="SUPFAM" id="SSF52540">
    <property type="entry name" value="P-loop containing nucleoside triphosphate hydrolases"/>
    <property type="match status" value="1"/>
</dbReference>
<feature type="binding site" evidence="7">
    <location>
        <position position="141"/>
    </location>
    <ligand>
        <name>substrate</name>
    </ligand>
</feature>
<feature type="binding site" evidence="7">
    <location>
        <begin position="10"/>
        <end position="15"/>
    </location>
    <ligand>
        <name>ATP</name>
        <dbReference type="ChEBI" id="CHEBI:30616"/>
    </ligand>
</feature>
<dbReference type="EMBL" id="RBCJ01000003">
    <property type="protein sequence ID" value="RKN80294.1"/>
    <property type="molecule type" value="Genomic_DNA"/>
</dbReference>
<feature type="binding site" evidence="7">
    <location>
        <position position="119"/>
    </location>
    <ligand>
        <name>ATP</name>
        <dbReference type="ChEBI" id="CHEBI:30616"/>
    </ligand>
</feature>
<dbReference type="Proteomes" id="UP000276603">
    <property type="component" value="Unassembled WGS sequence"/>
</dbReference>
<evidence type="ECO:0000313" key="9">
    <source>
        <dbReference type="Proteomes" id="UP000276603"/>
    </source>
</evidence>
<dbReference type="GO" id="GO:0008652">
    <property type="term" value="P:amino acid biosynthetic process"/>
    <property type="evidence" value="ECO:0007669"/>
    <property type="project" value="UniProtKB-KW"/>
</dbReference>
<keyword evidence="9" id="KW-1185">Reference proteome</keyword>
<accession>A0A3B0C6Y9</accession>
<evidence type="ECO:0000256" key="5">
    <source>
        <dbReference type="ARBA" id="ARBA00022840"/>
    </source>
</evidence>
<dbReference type="EC" id="2.7.1.71" evidence="7"/>
<evidence type="ECO:0000256" key="3">
    <source>
        <dbReference type="ARBA" id="ARBA00022741"/>
    </source>
</evidence>
<feature type="binding site" evidence="7">
    <location>
        <position position="32"/>
    </location>
    <ligand>
        <name>substrate</name>
    </ligand>
</feature>
<dbReference type="RefSeq" id="WP_120713102.1">
    <property type="nucleotide sequence ID" value="NZ_RBCJ01000003.1"/>
</dbReference>
<protein>
    <recommendedName>
        <fullName evidence="7">Shikimate kinase</fullName>
        <shortName evidence="7">SK</shortName>
        <ecNumber evidence="7">2.7.1.71</ecNumber>
    </recommendedName>
</protein>
<keyword evidence="7" id="KW-0963">Cytoplasm</keyword>
<reference evidence="8 9" key="1">
    <citation type="submission" date="2018-10" db="EMBL/GenBank/DDBJ databases">
        <title>Ulvibacterium marinum gen. nov., sp. nov., a novel marine bacterium of the family Flavobacteriaceae, isolated from a culture of the green alga Ulva prolifera.</title>
        <authorList>
            <person name="Zhang Z."/>
        </authorList>
    </citation>
    <scope>NUCLEOTIDE SEQUENCE [LARGE SCALE GENOMIC DNA]</scope>
    <source>
        <strain evidence="8 9">CCMM003</strain>
    </source>
</reference>
<evidence type="ECO:0000256" key="4">
    <source>
        <dbReference type="ARBA" id="ARBA00022777"/>
    </source>
</evidence>
<dbReference type="AlphaFoldDB" id="A0A3B0C6Y9"/>
<feature type="binding site" evidence="7">
    <location>
        <position position="56"/>
    </location>
    <ligand>
        <name>substrate</name>
    </ligand>
</feature>
<keyword evidence="7" id="KW-0460">Magnesium</keyword>
<keyword evidence="7" id="KW-0479">Metal-binding</keyword>
<keyword evidence="2 7" id="KW-0808">Transferase</keyword>
<comment type="similarity">
    <text evidence="7">Belongs to the shikimate kinase family.</text>
</comment>
<keyword evidence="5 7" id="KW-0067">ATP-binding</keyword>
<feature type="binding site" evidence="7">
    <location>
        <position position="14"/>
    </location>
    <ligand>
        <name>Mg(2+)</name>
        <dbReference type="ChEBI" id="CHEBI:18420"/>
    </ligand>
</feature>
<dbReference type="GO" id="GO:0005829">
    <property type="term" value="C:cytosol"/>
    <property type="evidence" value="ECO:0007669"/>
    <property type="project" value="TreeGrafter"/>
</dbReference>
<dbReference type="InterPro" id="IPR031322">
    <property type="entry name" value="Shikimate/glucono_kinase"/>
</dbReference>
<comment type="catalytic activity">
    <reaction evidence="7">
        <text>shikimate + ATP = 3-phosphoshikimate + ADP + H(+)</text>
        <dbReference type="Rhea" id="RHEA:13121"/>
        <dbReference type="ChEBI" id="CHEBI:15378"/>
        <dbReference type="ChEBI" id="CHEBI:30616"/>
        <dbReference type="ChEBI" id="CHEBI:36208"/>
        <dbReference type="ChEBI" id="CHEBI:145989"/>
        <dbReference type="ChEBI" id="CHEBI:456216"/>
        <dbReference type="EC" id="2.7.1.71"/>
    </reaction>
</comment>
<dbReference type="GO" id="GO:0005524">
    <property type="term" value="F:ATP binding"/>
    <property type="evidence" value="ECO:0007669"/>
    <property type="project" value="UniProtKB-UniRule"/>
</dbReference>
<dbReference type="GO" id="GO:0009423">
    <property type="term" value="P:chorismate biosynthetic process"/>
    <property type="evidence" value="ECO:0007669"/>
    <property type="project" value="UniProtKB-UniRule"/>
</dbReference>